<dbReference type="Proteomes" id="UP000058613">
    <property type="component" value="Chromosome"/>
</dbReference>
<keyword evidence="8" id="KW-1185">Reference proteome</keyword>
<dbReference type="STRING" id="1273541.Pyrde_1729"/>
<evidence type="ECO:0000313" key="5">
    <source>
        <dbReference type="EMBL" id="ALL01772.1"/>
    </source>
</evidence>
<keyword evidence="1" id="KW-0436">Ligase</keyword>
<dbReference type="InterPro" id="IPR036291">
    <property type="entry name" value="NAD(P)-bd_dom_sf"/>
</dbReference>
<dbReference type="InterPro" id="IPR032875">
    <property type="entry name" value="Succ_CoA_lig_flav_dom"/>
</dbReference>
<reference evidence="6 8" key="2">
    <citation type="submission" date="2017-05" db="EMBL/GenBank/DDBJ databases">
        <title>The draft genome of the hyperthermophilic archaeon 'Pyrodictium delaneyi strain Hulk', an iron and nitrate reducer, reveals the capacity for sulfate reduction.</title>
        <authorList>
            <person name="Demey L.M."/>
            <person name="Miller C."/>
            <person name="Manzella M."/>
            <person name="Reguera G."/>
            <person name="Kashefi K."/>
        </authorList>
    </citation>
    <scope>NUCLEOTIDE SEQUENCE [LARGE SCALE GENOMIC DNA]</scope>
    <source>
        <strain evidence="6 8">Hulk</strain>
    </source>
</reference>
<evidence type="ECO:0000259" key="4">
    <source>
        <dbReference type="SMART" id="SM00881"/>
    </source>
</evidence>
<dbReference type="SMART" id="SM00881">
    <property type="entry name" value="CoA_binding"/>
    <property type="match status" value="1"/>
</dbReference>
<dbReference type="Proteomes" id="UP000196694">
    <property type="component" value="Unassembled WGS sequence"/>
</dbReference>
<keyword evidence="2" id="KW-0547">Nucleotide-binding</keyword>
<reference evidence="5 7" key="1">
    <citation type="submission" date="2015-10" db="EMBL/GenBank/DDBJ databases">
        <title>Complete genome sequence of hyperthermophilic archaeon Pyrodictium delaneyi Su06.</title>
        <authorList>
            <person name="Jung J.-H."/>
            <person name="Lin J."/>
            <person name="Holden J.F."/>
            <person name="Park C.-S."/>
        </authorList>
    </citation>
    <scope>NUCLEOTIDE SEQUENCE [LARGE SCALE GENOMIC DNA]</scope>
    <source>
        <strain evidence="5 7">Su06</strain>
    </source>
</reference>
<dbReference type="GeneID" id="26100069"/>
<dbReference type="EMBL" id="CP013011">
    <property type="protein sequence ID" value="ALL01772.1"/>
    <property type="molecule type" value="Genomic_DNA"/>
</dbReference>
<accession>A0A0P0N4Q2</accession>
<feature type="domain" description="CoA-binding" evidence="4">
    <location>
        <begin position="15"/>
        <end position="109"/>
    </location>
</feature>
<dbReference type="SUPFAM" id="SSF51735">
    <property type="entry name" value="NAD(P)-binding Rossmann-fold domains"/>
    <property type="match status" value="1"/>
</dbReference>
<evidence type="ECO:0000313" key="8">
    <source>
        <dbReference type="Proteomes" id="UP000196694"/>
    </source>
</evidence>
<dbReference type="OrthoDB" id="18103at2157"/>
<dbReference type="GO" id="GO:0043758">
    <property type="term" value="F:acetate-CoA ligase (ADP-forming) activity"/>
    <property type="evidence" value="ECO:0007669"/>
    <property type="project" value="InterPro"/>
</dbReference>
<evidence type="ECO:0000256" key="3">
    <source>
        <dbReference type="ARBA" id="ARBA00022840"/>
    </source>
</evidence>
<gene>
    <name evidence="6" type="ORF">Pdsh_04765</name>
    <name evidence="5" type="ORF">Pyrde_1729</name>
</gene>
<evidence type="ECO:0000313" key="7">
    <source>
        <dbReference type="Proteomes" id="UP000058613"/>
    </source>
</evidence>
<dbReference type="Pfam" id="PF13380">
    <property type="entry name" value="CoA_binding_2"/>
    <property type="match status" value="1"/>
</dbReference>
<protein>
    <submittedName>
        <fullName evidence="5">Acyl-CoA synthetase (NDP forming)</fullName>
    </submittedName>
</protein>
<dbReference type="PANTHER" id="PTHR43334">
    <property type="entry name" value="ACETATE--COA LIGASE [ADP-FORMING]"/>
    <property type="match status" value="1"/>
</dbReference>
<dbReference type="Pfam" id="PF13607">
    <property type="entry name" value="Succ_CoA_lig"/>
    <property type="match status" value="1"/>
</dbReference>
<dbReference type="Gene3D" id="3.40.50.720">
    <property type="entry name" value="NAD(P)-binding Rossmann-like Domain"/>
    <property type="match status" value="1"/>
</dbReference>
<evidence type="ECO:0000313" key="6">
    <source>
        <dbReference type="EMBL" id="OWJ55008.1"/>
    </source>
</evidence>
<dbReference type="SUPFAM" id="SSF52210">
    <property type="entry name" value="Succinyl-CoA synthetase domains"/>
    <property type="match status" value="2"/>
</dbReference>
<dbReference type="Pfam" id="PF19045">
    <property type="entry name" value="Ligase_CoA_2"/>
    <property type="match status" value="1"/>
</dbReference>
<proteinExistence type="predicted"/>
<dbReference type="GO" id="GO:0005524">
    <property type="term" value="F:ATP binding"/>
    <property type="evidence" value="ECO:0007669"/>
    <property type="project" value="UniProtKB-KW"/>
</dbReference>
<sequence>MALIRPPIGDGVEVFFRPQGIAVIGASRVPGKVGYMVLYNLKSMYKGPLYPVNPRAREVLGLPVYPSILDVPDPVDLAVVAVPAQAVLRVVDEAGRRGVRGVIVLSAGFREVGGEGITLEKKLIEIVRKHGMRLIGPNCIGVYSPSTGVNATFFDPNRQGLPGPGPIAFISQSGALGAAVLDWAEARGIGISRFVSVGNKADVDEADLLAFLRRDSETRSIAMYIEGVSEGSRLRRALEETTPVKPVVVLKAGRSDAGARAAASHTGSLAGSYQLYQAVFRQTGVVPARSPEEMFDFALALALQPPMTGDRVAVITVGGGSGVMASDELSELGLHVPEFSPETQARLRRVLLPIASPRNPVDVTGSAVDEHMVESLRIVLESGEVDAVLLIPYFNLSGITDQLPDKLAKVLHEYSDRRIPVVASVTGGARAWSIARRLEKVAGIPVYPGEARAARALWALRLYGRWLQYIGEIQEISKA</sequence>
<keyword evidence="3" id="KW-0067">ATP-binding</keyword>
<dbReference type="InterPro" id="IPR051538">
    <property type="entry name" value="Acyl-CoA_Synth/Transferase"/>
</dbReference>
<dbReference type="PANTHER" id="PTHR43334:SF2">
    <property type="entry name" value="ACETATE--COA LIGASE [ADP-FORMING]"/>
    <property type="match status" value="1"/>
</dbReference>
<dbReference type="KEGG" id="pdl:Pyrde_1729"/>
<name>A0A0P0N4Q2_9CREN</name>
<organism evidence="5 7">
    <name type="scientific">Pyrodictium delaneyi</name>
    <dbReference type="NCBI Taxonomy" id="1273541"/>
    <lineage>
        <taxon>Archaea</taxon>
        <taxon>Thermoproteota</taxon>
        <taxon>Thermoprotei</taxon>
        <taxon>Desulfurococcales</taxon>
        <taxon>Pyrodictiaceae</taxon>
        <taxon>Pyrodictium</taxon>
    </lineage>
</organism>
<dbReference type="Gene3D" id="3.40.50.261">
    <property type="entry name" value="Succinyl-CoA synthetase domains"/>
    <property type="match status" value="2"/>
</dbReference>
<dbReference type="InterPro" id="IPR043938">
    <property type="entry name" value="Ligase_CoA_dom"/>
</dbReference>
<dbReference type="EMBL" id="NCQP01000002">
    <property type="protein sequence ID" value="OWJ55008.1"/>
    <property type="molecule type" value="Genomic_DNA"/>
</dbReference>
<evidence type="ECO:0000256" key="2">
    <source>
        <dbReference type="ARBA" id="ARBA00022741"/>
    </source>
</evidence>
<dbReference type="InterPro" id="IPR003781">
    <property type="entry name" value="CoA-bd"/>
</dbReference>
<dbReference type="RefSeq" id="WP_082419591.1">
    <property type="nucleotide sequence ID" value="NZ_CP013011.1"/>
</dbReference>
<dbReference type="AlphaFoldDB" id="A0A0P0N4Q2"/>
<dbReference type="InterPro" id="IPR016102">
    <property type="entry name" value="Succinyl-CoA_synth-like"/>
</dbReference>
<evidence type="ECO:0000256" key="1">
    <source>
        <dbReference type="ARBA" id="ARBA00022598"/>
    </source>
</evidence>